<dbReference type="AlphaFoldDB" id="A0A368FMG2"/>
<accession>A0A368FMG2</accession>
<comment type="caution">
    <text evidence="2">The sequence shown here is derived from an EMBL/GenBank/DDBJ whole genome shotgun (WGS) entry which is preliminary data.</text>
</comment>
<reference evidence="2 3" key="1">
    <citation type="submission" date="2014-10" db="EMBL/GenBank/DDBJ databases">
        <title>Draft genome of the hookworm Ancylostoma caninum.</title>
        <authorList>
            <person name="Mitreva M."/>
        </authorList>
    </citation>
    <scope>NUCLEOTIDE SEQUENCE [LARGE SCALE GENOMIC DNA]</scope>
    <source>
        <strain evidence="2 3">Baltimore</strain>
    </source>
</reference>
<name>A0A368FMG2_ANCCA</name>
<keyword evidence="1" id="KW-1133">Transmembrane helix</keyword>
<dbReference type="OrthoDB" id="5860103at2759"/>
<keyword evidence="1" id="KW-0812">Transmembrane</keyword>
<keyword evidence="3" id="KW-1185">Reference proteome</keyword>
<feature type="transmembrane region" description="Helical" evidence="1">
    <location>
        <begin position="51"/>
        <end position="77"/>
    </location>
</feature>
<keyword evidence="1" id="KW-0472">Membrane</keyword>
<protein>
    <submittedName>
        <fullName evidence="2">Uncharacterized protein</fullName>
    </submittedName>
</protein>
<evidence type="ECO:0000256" key="1">
    <source>
        <dbReference type="SAM" id="Phobius"/>
    </source>
</evidence>
<dbReference type="EMBL" id="JOJR01001042">
    <property type="protein sequence ID" value="RCN32718.1"/>
    <property type="molecule type" value="Genomic_DNA"/>
</dbReference>
<dbReference type="Proteomes" id="UP000252519">
    <property type="component" value="Unassembled WGS sequence"/>
</dbReference>
<feature type="transmembrane region" description="Helical" evidence="1">
    <location>
        <begin position="12"/>
        <end position="30"/>
    </location>
</feature>
<evidence type="ECO:0000313" key="2">
    <source>
        <dbReference type="EMBL" id="RCN32718.1"/>
    </source>
</evidence>
<organism evidence="2 3">
    <name type="scientific">Ancylostoma caninum</name>
    <name type="common">Dog hookworm</name>
    <dbReference type="NCBI Taxonomy" id="29170"/>
    <lineage>
        <taxon>Eukaryota</taxon>
        <taxon>Metazoa</taxon>
        <taxon>Ecdysozoa</taxon>
        <taxon>Nematoda</taxon>
        <taxon>Chromadorea</taxon>
        <taxon>Rhabditida</taxon>
        <taxon>Rhabditina</taxon>
        <taxon>Rhabditomorpha</taxon>
        <taxon>Strongyloidea</taxon>
        <taxon>Ancylostomatidae</taxon>
        <taxon>Ancylostomatinae</taxon>
        <taxon>Ancylostoma</taxon>
    </lineage>
</organism>
<proteinExistence type="predicted"/>
<gene>
    <name evidence="2" type="ORF">ANCCAN_21470</name>
</gene>
<evidence type="ECO:0000313" key="3">
    <source>
        <dbReference type="Proteomes" id="UP000252519"/>
    </source>
</evidence>
<sequence length="91" mass="10055">MPSLLQYDSVHSVVLTAAVVLSCSVFYGLACKYARNETFRISKSAAVDRHLFVCALFSALPTVAEFVRSLICGYATIFDDNHLYALVTEWG</sequence>